<sequence length="230" mass="25970">MVLSVYQCKPRRNVTILSTQHQHVAISTEKKKKPETVEYYNHSKVGVDVLDQMARQYSVKGGTRRWPVAVFYNVLDLAAINAWVLYRSCMSQENIPRRDFMLQLAHELRAEWMASKAPPLADLPFSGAGAEERRRMTCMVKAHCMQNKTFCKYVKCGDAVCGKCTAKESVSLCRPVLPPKILTVCLSSCHLLLTHYGVSKRAAELCCAGLPLSLTMHHSQEIASYFSRQE</sequence>
<dbReference type="PANTHER" id="PTHR46599">
    <property type="entry name" value="PIGGYBAC TRANSPOSABLE ELEMENT-DERIVED PROTEIN 4"/>
    <property type="match status" value="1"/>
</dbReference>
<dbReference type="AlphaFoldDB" id="A0AAD6FW69"/>
<gene>
    <name evidence="2" type="ORF">JOQ06_009837</name>
</gene>
<name>A0AAD6FW69_9TELE</name>
<keyword evidence="3" id="KW-1185">Reference proteome</keyword>
<reference evidence="2" key="1">
    <citation type="submission" date="2022-11" db="EMBL/GenBank/DDBJ databases">
        <title>Chromosome-level genome of Pogonophryne albipinna.</title>
        <authorList>
            <person name="Jo E."/>
        </authorList>
    </citation>
    <scope>NUCLEOTIDE SEQUENCE</scope>
    <source>
        <strain evidence="2">SGF0006</strain>
        <tissue evidence="2">Muscle</tissue>
    </source>
</reference>
<proteinExistence type="predicted"/>
<feature type="domain" description="PiggyBac transposable element-derived protein" evidence="1">
    <location>
        <begin position="9"/>
        <end position="83"/>
    </location>
</feature>
<comment type="caution">
    <text evidence="2">The sequence shown here is derived from an EMBL/GenBank/DDBJ whole genome shotgun (WGS) entry which is preliminary data.</text>
</comment>
<dbReference type="PANTHER" id="PTHR46599:SF6">
    <property type="entry name" value="DUAL SPECIFICITY PHOSPHATASE 26"/>
    <property type="match status" value="1"/>
</dbReference>
<protein>
    <recommendedName>
        <fullName evidence="1">PiggyBac transposable element-derived protein domain-containing protein</fullName>
    </recommendedName>
</protein>
<evidence type="ECO:0000259" key="1">
    <source>
        <dbReference type="Pfam" id="PF13843"/>
    </source>
</evidence>
<organism evidence="2 3">
    <name type="scientific">Pogonophryne albipinna</name>
    <dbReference type="NCBI Taxonomy" id="1090488"/>
    <lineage>
        <taxon>Eukaryota</taxon>
        <taxon>Metazoa</taxon>
        <taxon>Chordata</taxon>
        <taxon>Craniata</taxon>
        <taxon>Vertebrata</taxon>
        <taxon>Euteleostomi</taxon>
        <taxon>Actinopterygii</taxon>
        <taxon>Neopterygii</taxon>
        <taxon>Teleostei</taxon>
        <taxon>Neoteleostei</taxon>
        <taxon>Acanthomorphata</taxon>
        <taxon>Eupercaria</taxon>
        <taxon>Perciformes</taxon>
        <taxon>Notothenioidei</taxon>
        <taxon>Pogonophryne</taxon>
    </lineage>
</organism>
<accession>A0AAD6FW69</accession>
<feature type="non-terminal residue" evidence="2">
    <location>
        <position position="230"/>
    </location>
</feature>
<dbReference type="Pfam" id="PF13843">
    <property type="entry name" value="DDE_Tnp_1_7"/>
    <property type="match status" value="1"/>
</dbReference>
<dbReference type="InterPro" id="IPR029526">
    <property type="entry name" value="PGBD"/>
</dbReference>
<dbReference type="EMBL" id="JAPTMU010000002">
    <property type="protein sequence ID" value="KAJ4947805.1"/>
    <property type="molecule type" value="Genomic_DNA"/>
</dbReference>
<evidence type="ECO:0000313" key="3">
    <source>
        <dbReference type="Proteomes" id="UP001219934"/>
    </source>
</evidence>
<evidence type="ECO:0000313" key="2">
    <source>
        <dbReference type="EMBL" id="KAJ4947805.1"/>
    </source>
</evidence>
<dbReference type="Proteomes" id="UP001219934">
    <property type="component" value="Unassembled WGS sequence"/>
</dbReference>